<feature type="transmembrane region" description="Helical" evidence="2">
    <location>
        <begin position="157"/>
        <end position="181"/>
    </location>
</feature>
<dbReference type="Proteomes" id="UP000085678">
    <property type="component" value="Unplaced"/>
</dbReference>
<dbReference type="KEGG" id="lak:106151057"/>
<reference evidence="4" key="1">
    <citation type="submission" date="2025-08" db="UniProtKB">
        <authorList>
            <consortium name="RefSeq"/>
        </authorList>
    </citation>
    <scope>IDENTIFICATION</scope>
    <source>
        <tissue evidence="4">Gonads</tissue>
    </source>
</reference>
<evidence type="ECO:0000256" key="2">
    <source>
        <dbReference type="SAM" id="Phobius"/>
    </source>
</evidence>
<protein>
    <submittedName>
        <fullName evidence="4">Uncharacterized protein LOC106151057</fullName>
    </submittedName>
</protein>
<evidence type="ECO:0000256" key="1">
    <source>
        <dbReference type="SAM" id="MobiDB-lite"/>
    </source>
</evidence>
<proteinExistence type="predicted"/>
<dbReference type="AlphaFoldDB" id="A0A2R2MR24"/>
<feature type="compositionally biased region" description="Basic and acidic residues" evidence="1">
    <location>
        <begin position="204"/>
        <end position="221"/>
    </location>
</feature>
<evidence type="ECO:0000313" key="3">
    <source>
        <dbReference type="Proteomes" id="UP000085678"/>
    </source>
</evidence>
<organism evidence="3 4">
    <name type="scientific">Lingula anatina</name>
    <name type="common">Brachiopod</name>
    <name type="synonym">Lingula unguis</name>
    <dbReference type="NCBI Taxonomy" id="7574"/>
    <lineage>
        <taxon>Eukaryota</taxon>
        <taxon>Metazoa</taxon>
        <taxon>Spiralia</taxon>
        <taxon>Lophotrochozoa</taxon>
        <taxon>Brachiopoda</taxon>
        <taxon>Linguliformea</taxon>
        <taxon>Lingulata</taxon>
        <taxon>Lingulida</taxon>
        <taxon>Linguloidea</taxon>
        <taxon>Lingulidae</taxon>
        <taxon>Lingula</taxon>
    </lineage>
</organism>
<feature type="region of interest" description="Disordered" evidence="1">
    <location>
        <begin position="203"/>
        <end position="222"/>
    </location>
</feature>
<dbReference type="InParanoid" id="A0A2R2MR24"/>
<accession>A0A2R2MR24</accession>
<keyword evidence="2" id="KW-0472">Membrane</keyword>
<dbReference type="RefSeq" id="XP_023932704.1">
    <property type="nucleotide sequence ID" value="XM_024076936.1"/>
</dbReference>
<evidence type="ECO:0000313" key="4">
    <source>
        <dbReference type="RefSeq" id="XP_023932704.1"/>
    </source>
</evidence>
<dbReference type="GeneID" id="106151057"/>
<keyword evidence="2" id="KW-0812">Transmembrane</keyword>
<sequence length="314" mass="33860">MKIQSTGRTQNRQACDVKPSILNAGQSSKPLPLPFGSPFRKRVFANASSTSHPIAEIKVFGPAGMKVLPLGTLSNITKYVDVYWTPSSDQTGEVIICYQAKDSAGKSSDSVCDTVKINGPVTKAPESSTVSVENFTTAQTTVKITNQRGGHSPGFKAWYFALIAVAALCLLTTCCVAYCCWKKHKPMRCSKIRDTGSEAAESITDLKKKAEPNEASCEKRPSLAYPPPNYTFDAVCGGRRSFQEAMVSMDQAFVGMPAPLYEDTSSSPYREVNHHGNYAYAGDAAPSVVKGALPPLRIQCPPALTSPRRSLPPI</sequence>
<keyword evidence="2" id="KW-1133">Transmembrane helix</keyword>
<keyword evidence="3" id="KW-1185">Reference proteome</keyword>
<gene>
    <name evidence="4" type="primary">LOC106151057</name>
</gene>
<name>A0A2R2MR24_LINAN</name>